<sequence length="59" mass="6916">MELGWLGQRHKVFREVHRVLLPFNNLSKLVLVFLLLFHITARIRNRGAASQCTQDYIVP</sequence>
<dbReference type="Proteomes" id="UP000015105">
    <property type="component" value="Chromosome 2D"/>
</dbReference>
<evidence type="ECO:0000256" key="1">
    <source>
        <dbReference type="SAM" id="Phobius"/>
    </source>
</evidence>
<reference evidence="3" key="2">
    <citation type="journal article" date="2017" name="Nat. Plants">
        <title>The Aegilops tauschii genome reveals multiple impacts of transposons.</title>
        <authorList>
            <person name="Zhao G."/>
            <person name="Zou C."/>
            <person name="Li K."/>
            <person name="Wang K."/>
            <person name="Li T."/>
            <person name="Gao L."/>
            <person name="Zhang X."/>
            <person name="Wang H."/>
            <person name="Yang Z."/>
            <person name="Liu X."/>
            <person name="Jiang W."/>
            <person name="Mao L."/>
            <person name="Kong X."/>
            <person name="Jiao Y."/>
            <person name="Jia J."/>
        </authorList>
    </citation>
    <scope>NUCLEOTIDE SEQUENCE [LARGE SCALE GENOMIC DNA]</scope>
    <source>
        <strain evidence="3">cv. AL8/78</strain>
    </source>
</reference>
<accession>A0A453C7Z6</accession>
<organism evidence="2 3">
    <name type="scientific">Aegilops tauschii subsp. strangulata</name>
    <name type="common">Goatgrass</name>
    <dbReference type="NCBI Taxonomy" id="200361"/>
    <lineage>
        <taxon>Eukaryota</taxon>
        <taxon>Viridiplantae</taxon>
        <taxon>Streptophyta</taxon>
        <taxon>Embryophyta</taxon>
        <taxon>Tracheophyta</taxon>
        <taxon>Spermatophyta</taxon>
        <taxon>Magnoliopsida</taxon>
        <taxon>Liliopsida</taxon>
        <taxon>Poales</taxon>
        <taxon>Poaceae</taxon>
        <taxon>BOP clade</taxon>
        <taxon>Pooideae</taxon>
        <taxon>Triticodae</taxon>
        <taxon>Triticeae</taxon>
        <taxon>Triticinae</taxon>
        <taxon>Aegilops</taxon>
    </lineage>
</organism>
<reference evidence="3" key="1">
    <citation type="journal article" date="2014" name="Science">
        <title>Ancient hybridizations among the ancestral genomes of bread wheat.</title>
        <authorList>
            <consortium name="International Wheat Genome Sequencing Consortium,"/>
            <person name="Marcussen T."/>
            <person name="Sandve S.R."/>
            <person name="Heier L."/>
            <person name="Spannagl M."/>
            <person name="Pfeifer M."/>
            <person name="Jakobsen K.S."/>
            <person name="Wulff B.B."/>
            <person name="Steuernagel B."/>
            <person name="Mayer K.F."/>
            <person name="Olsen O.A."/>
        </authorList>
    </citation>
    <scope>NUCLEOTIDE SEQUENCE [LARGE SCALE GENOMIC DNA]</scope>
    <source>
        <strain evidence="3">cv. AL8/78</strain>
    </source>
</reference>
<keyword evidence="1" id="KW-1133">Transmembrane helix</keyword>
<dbReference type="Gramene" id="AET2Gv20767300.18">
    <property type="protein sequence ID" value="AET2Gv20767300.18"/>
    <property type="gene ID" value="AET2Gv20767300"/>
</dbReference>
<protein>
    <submittedName>
        <fullName evidence="2">Uncharacterized protein</fullName>
    </submittedName>
</protein>
<reference evidence="2" key="4">
    <citation type="submission" date="2019-03" db="UniProtKB">
        <authorList>
            <consortium name="EnsemblPlants"/>
        </authorList>
    </citation>
    <scope>IDENTIFICATION</scope>
</reference>
<keyword evidence="3" id="KW-1185">Reference proteome</keyword>
<reference evidence="2" key="5">
    <citation type="journal article" date="2021" name="G3 (Bethesda)">
        <title>Aegilops tauschii genome assembly Aet v5.0 features greater sequence contiguity and improved annotation.</title>
        <authorList>
            <person name="Wang L."/>
            <person name="Zhu T."/>
            <person name="Rodriguez J.C."/>
            <person name="Deal K.R."/>
            <person name="Dubcovsky J."/>
            <person name="McGuire P.E."/>
            <person name="Lux T."/>
            <person name="Spannagl M."/>
            <person name="Mayer K.F.X."/>
            <person name="Baldrich P."/>
            <person name="Meyers B.C."/>
            <person name="Huo N."/>
            <person name="Gu Y.Q."/>
            <person name="Zhou H."/>
            <person name="Devos K.M."/>
            <person name="Bennetzen J.L."/>
            <person name="Unver T."/>
            <person name="Budak H."/>
            <person name="Gulick P.J."/>
            <person name="Galiba G."/>
            <person name="Kalapos B."/>
            <person name="Nelson D.R."/>
            <person name="Li P."/>
            <person name="You F.M."/>
            <person name="Luo M.C."/>
            <person name="Dvorak J."/>
        </authorList>
    </citation>
    <scope>NUCLEOTIDE SEQUENCE [LARGE SCALE GENOMIC DNA]</scope>
    <source>
        <strain evidence="2">cv. AL8/78</strain>
    </source>
</reference>
<feature type="transmembrane region" description="Helical" evidence="1">
    <location>
        <begin position="20"/>
        <end position="41"/>
    </location>
</feature>
<name>A0A453C7Z6_AEGTS</name>
<evidence type="ECO:0000313" key="2">
    <source>
        <dbReference type="EnsemblPlants" id="AET2Gv20767300.18"/>
    </source>
</evidence>
<reference evidence="2" key="3">
    <citation type="journal article" date="2017" name="Nature">
        <title>Genome sequence of the progenitor of the wheat D genome Aegilops tauschii.</title>
        <authorList>
            <person name="Luo M.C."/>
            <person name="Gu Y.Q."/>
            <person name="Puiu D."/>
            <person name="Wang H."/>
            <person name="Twardziok S.O."/>
            <person name="Deal K.R."/>
            <person name="Huo N."/>
            <person name="Zhu T."/>
            <person name="Wang L."/>
            <person name="Wang Y."/>
            <person name="McGuire P.E."/>
            <person name="Liu S."/>
            <person name="Long H."/>
            <person name="Ramasamy R.K."/>
            <person name="Rodriguez J.C."/>
            <person name="Van S.L."/>
            <person name="Yuan L."/>
            <person name="Wang Z."/>
            <person name="Xia Z."/>
            <person name="Xiao L."/>
            <person name="Anderson O.D."/>
            <person name="Ouyang S."/>
            <person name="Liang Y."/>
            <person name="Zimin A.V."/>
            <person name="Pertea G."/>
            <person name="Qi P."/>
            <person name="Bennetzen J.L."/>
            <person name="Dai X."/>
            <person name="Dawson M.W."/>
            <person name="Muller H.G."/>
            <person name="Kugler K."/>
            <person name="Rivarola-Duarte L."/>
            <person name="Spannagl M."/>
            <person name="Mayer K.F.X."/>
            <person name="Lu F.H."/>
            <person name="Bevan M.W."/>
            <person name="Leroy P."/>
            <person name="Li P."/>
            <person name="You F.M."/>
            <person name="Sun Q."/>
            <person name="Liu Z."/>
            <person name="Lyons E."/>
            <person name="Wicker T."/>
            <person name="Salzberg S.L."/>
            <person name="Devos K.M."/>
            <person name="Dvorak J."/>
        </authorList>
    </citation>
    <scope>NUCLEOTIDE SEQUENCE [LARGE SCALE GENOMIC DNA]</scope>
    <source>
        <strain evidence="2">cv. AL8/78</strain>
    </source>
</reference>
<proteinExistence type="predicted"/>
<dbReference type="EnsemblPlants" id="AET2Gv20767300.18">
    <property type="protein sequence ID" value="AET2Gv20767300.18"/>
    <property type="gene ID" value="AET2Gv20767300"/>
</dbReference>
<evidence type="ECO:0000313" key="3">
    <source>
        <dbReference type="Proteomes" id="UP000015105"/>
    </source>
</evidence>
<dbReference type="AlphaFoldDB" id="A0A453C7Z6"/>
<keyword evidence="1" id="KW-0812">Transmembrane</keyword>
<keyword evidence="1" id="KW-0472">Membrane</keyword>